<dbReference type="PANTHER" id="PTHR11514:SF40">
    <property type="entry name" value="TRANSCRIPTION FACTOR BHLH14"/>
    <property type="match status" value="1"/>
</dbReference>
<dbReference type="InterPro" id="IPR011598">
    <property type="entry name" value="bHLH_dom"/>
</dbReference>
<keyword evidence="3 5" id="KW-0804">Transcription</keyword>
<evidence type="ECO:0000256" key="5">
    <source>
        <dbReference type="RuleBase" id="RU369104"/>
    </source>
</evidence>
<evidence type="ECO:0000259" key="7">
    <source>
        <dbReference type="PROSITE" id="PS50888"/>
    </source>
</evidence>
<dbReference type="Pfam" id="PF14215">
    <property type="entry name" value="bHLH-MYC_N"/>
    <property type="match status" value="1"/>
</dbReference>
<dbReference type="PANTHER" id="PTHR11514">
    <property type="entry name" value="MYC"/>
    <property type="match status" value="1"/>
</dbReference>
<keyword evidence="4 5" id="KW-0539">Nucleus</keyword>
<evidence type="ECO:0000256" key="4">
    <source>
        <dbReference type="ARBA" id="ARBA00023242"/>
    </source>
</evidence>
<dbReference type="SMART" id="SM00353">
    <property type="entry name" value="HLH"/>
    <property type="match status" value="1"/>
</dbReference>
<dbReference type="Gene3D" id="4.10.280.10">
    <property type="entry name" value="Helix-loop-helix DNA-binding domain"/>
    <property type="match status" value="1"/>
</dbReference>
<dbReference type="InterPro" id="IPR025610">
    <property type="entry name" value="MYC/MYB_N"/>
</dbReference>
<dbReference type="SUPFAM" id="SSF47459">
    <property type="entry name" value="HLH, helix-loop-helix DNA-binding domain"/>
    <property type="match status" value="1"/>
</dbReference>
<proteinExistence type="predicted"/>
<sequence length="394" mass="44234">MEDAISPFQSLSLNLQPKISSTSHQHCLQIIVKSKPGWLYAIYWQLSSISNDSAYNNRRVLACSDGYLMHSSKPGNLQQQEVSHIQEVDEMVMSERFYTASLHKFLDIEDTNSVIGRLMSSGTHLWLVDVDGKLNYSRCERAREARLNNIQTLVFLPISPNGVIEVGSLDVIKEDRSLIDLTYSMFGARGDGNMNITSRNSKRRTAPATAVPQSSPVEAERKRRERLNQRFCTLRAVVPNVSKMDRASLLSDAVVYINKLKSRDQNLHQSERQNNPAVDFLLCDQHLQQPDDQNPTVTVPQLAAMMNTNVQVQVEVKLLGAEMIVHAQSSGLDYPTAKLMNVLRDLNLVISNATISNMDEFVLQNVVVKRQPEGNGFIGTKEGLTNAILQRLQI</sequence>
<dbReference type="GO" id="GO:0003700">
    <property type="term" value="F:DNA-binding transcription factor activity"/>
    <property type="evidence" value="ECO:0007669"/>
    <property type="project" value="InterPro"/>
</dbReference>
<dbReference type="AlphaFoldDB" id="A0A803LWS2"/>
<accession>A0A803LWS2</accession>
<dbReference type="EnsemblPlants" id="AUR62019923-RA">
    <property type="protein sequence ID" value="AUR62019923-RA:cds"/>
    <property type="gene ID" value="AUR62019923"/>
</dbReference>
<feature type="region of interest" description="Disordered" evidence="6">
    <location>
        <begin position="194"/>
        <end position="223"/>
    </location>
</feature>
<feature type="domain" description="BHLH" evidence="7">
    <location>
        <begin position="211"/>
        <end position="260"/>
    </location>
</feature>
<evidence type="ECO:0000313" key="8">
    <source>
        <dbReference type="EnsemblPlants" id="AUR62019923-RA:cds"/>
    </source>
</evidence>
<evidence type="ECO:0000256" key="2">
    <source>
        <dbReference type="ARBA" id="ARBA00023015"/>
    </source>
</evidence>
<protein>
    <recommendedName>
        <fullName evidence="5">Transcription factor</fullName>
        <shortName evidence="5">bHLH transcription factor</shortName>
    </recommendedName>
    <alternativeName>
        <fullName evidence="5">Basic helix-loop-helix protein</fullName>
    </alternativeName>
</protein>
<name>A0A803LWS2_CHEQI</name>
<dbReference type="InterPro" id="IPR045084">
    <property type="entry name" value="AIB/MYC-like"/>
</dbReference>
<evidence type="ECO:0000256" key="1">
    <source>
        <dbReference type="ARBA" id="ARBA00004123"/>
    </source>
</evidence>
<dbReference type="PROSITE" id="PS50888">
    <property type="entry name" value="BHLH"/>
    <property type="match status" value="1"/>
</dbReference>
<comment type="subcellular location">
    <subcellularLocation>
        <location evidence="1 5">Nucleus</location>
    </subcellularLocation>
</comment>
<keyword evidence="2 5" id="KW-0805">Transcription regulation</keyword>
<dbReference type="Pfam" id="PF00010">
    <property type="entry name" value="HLH"/>
    <property type="match status" value="1"/>
</dbReference>
<organism evidence="8 9">
    <name type="scientific">Chenopodium quinoa</name>
    <name type="common">Quinoa</name>
    <dbReference type="NCBI Taxonomy" id="63459"/>
    <lineage>
        <taxon>Eukaryota</taxon>
        <taxon>Viridiplantae</taxon>
        <taxon>Streptophyta</taxon>
        <taxon>Embryophyta</taxon>
        <taxon>Tracheophyta</taxon>
        <taxon>Spermatophyta</taxon>
        <taxon>Magnoliopsida</taxon>
        <taxon>eudicotyledons</taxon>
        <taxon>Gunneridae</taxon>
        <taxon>Pentapetalae</taxon>
        <taxon>Caryophyllales</taxon>
        <taxon>Chenopodiaceae</taxon>
        <taxon>Chenopodioideae</taxon>
        <taxon>Atripliceae</taxon>
        <taxon>Chenopodium</taxon>
    </lineage>
</organism>
<evidence type="ECO:0000256" key="3">
    <source>
        <dbReference type="ARBA" id="ARBA00023163"/>
    </source>
</evidence>
<dbReference type="Gramene" id="AUR62019923-RA">
    <property type="protein sequence ID" value="AUR62019923-RA:cds"/>
    <property type="gene ID" value="AUR62019923"/>
</dbReference>
<dbReference type="GO" id="GO:0046983">
    <property type="term" value="F:protein dimerization activity"/>
    <property type="evidence" value="ECO:0007669"/>
    <property type="project" value="InterPro"/>
</dbReference>
<dbReference type="GO" id="GO:0005634">
    <property type="term" value="C:nucleus"/>
    <property type="evidence" value="ECO:0007669"/>
    <property type="project" value="UniProtKB-SubCell"/>
</dbReference>
<keyword evidence="9" id="KW-1185">Reference proteome</keyword>
<dbReference type="InterPro" id="IPR036638">
    <property type="entry name" value="HLH_DNA-bd_sf"/>
</dbReference>
<evidence type="ECO:0000256" key="6">
    <source>
        <dbReference type="SAM" id="MobiDB-lite"/>
    </source>
</evidence>
<dbReference type="GO" id="GO:0000976">
    <property type="term" value="F:transcription cis-regulatory region binding"/>
    <property type="evidence" value="ECO:0007669"/>
    <property type="project" value="TreeGrafter"/>
</dbReference>
<dbReference type="Proteomes" id="UP000596660">
    <property type="component" value="Unplaced"/>
</dbReference>
<reference evidence="8" key="2">
    <citation type="submission" date="2021-03" db="UniProtKB">
        <authorList>
            <consortium name="EnsemblPlants"/>
        </authorList>
    </citation>
    <scope>IDENTIFICATION</scope>
</reference>
<evidence type="ECO:0000313" key="9">
    <source>
        <dbReference type="Proteomes" id="UP000596660"/>
    </source>
</evidence>
<reference evidence="8" key="1">
    <citation type="journal article" date="2017" name="Nature">
        <title>The genome of Chenopodium quinoa.</title>
        <authorList>
            <person name="Jarvis D.E."/>
            <person name="Ho Y.S."/>
            <person name="Lightfoot D.J."/>
            <person name="Schmoeckel S.M."/>
            <person name="Li B."/>
            <person name="Borm T.J.A."/>
            <person name="Ohyanagi H."/>
            <person name="Mineta K."/>
            <person name="Michell C.T."/>
            <person name="Saber N."/>
            <person name="Kharbatia N.M."/>
            <person name="Rupper R.R."/>
            <person name="Sharp A.R."/>
            <person name="Dally N."/>
            <person name="Boughton B.A."/>
            <person name="Woo Y.H."/>
            <person name="Gao G."/>
            <person name="Schijlen E.G.W.M."/>
            <person name="Guo X."/>
            <person name="Momin A.A."/>
            <person name="Negrao S."/>
            <person name="Al-Babili S."/>
            <person name="Gehring C."/>
            <person name="Roessner U."/>
            <person name="Jung C."/>
            <person name="Murphy K."/>
            <person name="Arold S.T."/>
            <person name="Gojobori T."/>
            <person name="van der Linden C.G."/>
            <person name="van Loo E.N."/>
            <person name="Jellen E.N."/>
            <person name="Maughan P.J."/>
            <person name="Tester M."/>
        </authorList>
    </citation>
    <scope>NUCLEOTIDE SEQUENCE [LARGE SCALE GENOMIC DNA]</scope>
    <source>
        <strain evidence="8">cv. PI 614886</strain>
    </source>
</reference>
<dbReference type="OMA" id="AAHINIC"/>